<evidence type="ECO:0000313" key="9">
    <source>
        <dbReference type="EMBL" id="GFR21689.1"/>
    </source>
</evidence>
<dbReference type="GO" id="GO:0005874">
    <property type="term" value="C:microtubule"/>
    <property type="evidence" value="ECO:0007669"/>
    <property type="project" value="UniProtKB-KW"/>
</dbReference>
<feature type="domain" description="Gamma tubulin complex component protein N-terminal" evidence="8">
    <location>
        <begin position="282"/>
        <end position="565"/>
    </location>
</feature>
<dbReference type="GO" id="GO:0051225">
    <property type="term" value="P:spindle assembly"/>
    <property type="evidence" value="ECO:0007669"/>
    <property type="project" value="TreeGrafter"/>
</dbReference>
<comment type="similarity">
    <text evidence="1 5">Belongs to the TUBGCP family.</text>
</comment>
<dbReference type="InterPro" id="IPR007259">
    <property type="entry name" value="GCP"/>
</dbReference>
<dbReference type="GO" id="GO:0000278">
    <property type="term" value="P:mitotic cell cycle"/>
    <property type="evidence" value="ECO:0007669"/>
    <property type="project" value="TreeGrafter"/>
</dbReference>
<evidence type="ECO:0000259" key="7">
    <source>
        <dbReference type="Pfam" id="PF04130"/>
    </source>
</evidence>
<proteinExistence type="inferred from homology"/>
<keyword evidence="4 5" id="KW-0206">Cytoskeleton</keyword>
<evidence type="ECO:0000256" key="2">
    <source>
        <dbReference type="ARBA" id="ARBA00022490"/>
    </source>
</evidence>
<feature type="region of interest" description="Disordered" evidence="6">
    <location>
        <begin position="151"/>
        <end position="195"/>
    </location>
</feature>
<dbReference type="InterPro" id="IPR042241">
    <property type="entry name" value="GCP_C_sf"/>
</dbReference>
<dbReference type="PANTHER" id="PTHR19302:SF33">
    <property type="entry name" value="GAMMA-TUBULIN COMPLEX COMPONENT 5"/>
    <property type="match status" value="1"/>
</dbReference>
<evidence type="ECO:0000259" key="8">
    <source>
        <dbReference type="Pfam" id="PF17681"/>
    </source>
</evidence>
<dbReference type="GO" id="GO:0000930">
    <property type="term" value="C:gamma-tubulin complex"/>
    <property type="evidence" value="ECO:0007669"/>
    <property type="project" value="TreeGrafter"/>
</dbReference>
<reference evidence="9" key="1">
    <citation type="submission" date="2020-07" db="EMBL/GenBank/DDBJ databases">
        <title>Multicomponent nature underlies the extraordinary mechanical properties of spider dragline silk.</title>
        <authorList>
            <person name="Kono N."/>
            <person name="Nakamura H."/>
            <person name="Mori M."/>
            <person name="Yoshida Y."/>
            <person name="Ohtoshi R."/>
            <person name="Malay A.D."/>
            <person name="Moran D.A.P."/>
            <person name="Tomita M."/>
            <person name="Numata K."/>
            <person name="Arakawa K."/>
        </authorList>
    </citation>
    <scope>NUCLEOTIDE SEQUENCE</scope>
</reference>
<gene>
    <name evidence="9" type="primary">TUBGCP5</name>
    <name evidence="9" type="ORF">TNCT_682631</name>
</gene>
<evidence type="ECO:0000313" key="10">
    <source>
        <dbReference type="Proteomes" id="UP000887116"/>
    </source>
</evidence>
<accession>A0A8X6HDP8</accession>
<dbReference type="PANTHER" id="PTHR19302">
    <property type="entry name" value="GAMMA TUBULIN COMPLEX PROTEIN"/>
    <property type="match status" value="1"/>
</dbReference>
<dbReference type="GO" id="GO:0051011">
    <property type="term" value="F:microtubule minus-end binding"/>
    <property type="evidence" value="ECO:0007669"/>
    <property type="project" value="TreeGrafter"/>
</dbReference>
<evidence type="ECO:0000256" key="1">
    <source>
        <dbReference type="ARBA" id="ARBA00010337"/>
    </source>
</evidence>
<dbReference type="AlphaFoldDB" id="A0A8X6HDP8"/>
<protein>
    <recommendedName>
        <fullName evidence="5">Gamma-tubulin complex component</fullName>
    </recommendedName>
</protein>
<dbReference type="GO" id="GO:0007020">
    <property type="term" value="P:microtubule nucleation"/>
    <property type="evidence" value="ECO:0007669"/>
    <property type="project" value="InterPro"/>
</dbReference>
<dbReference type="OrthoDB" id="66546at2759"/>
<dbReference type="CDD" id="cd22572">
    <property type="entry name" value="GCP5_NTD"/>
    <property type="match status" value="1"/>
</dbReference>
<comment type="subcellular location">
    <subcellularLocation>
        <location evidence="5">Cytoplasm</location>
        <location evidence="5">Cytoskeleton</location>
        <location evidence="5">Microtubule organizing center</location>
    </subcellularLocation>
</comment>
<organism evidence="9 10">
    <name type="scientific">Trichonephila clavata</name>
    <name type="common">Joro spider</name>
    <name type="synonym">Nephila clavata</name>
    <dbReference type="NCBI Taxonomy" id="2740835"/>
    <lineage>
        <taxon>Eukaryota</taxon>
        <taxon>Metazoa</taxon>
        <taxon>Ecdysozoa</taxon>
        <taxon>Arthropoda</taxon>
        <taxon>Chelicerata</taxon>
        <taxon>Arachnida</taxon>
        <taxon>Araneae</taxon>
        <taxon>Araneomorphae</taxon>
        <taxon>Entelegynae</taxon>
        <taxon>Araneoidea</taxon>
        <taxon>Nephilidae</taxon>
        <taxon>Trichonephila</taxon>
    </lineage>
</organism>
<keyword evidence="10" id="KW-1185">Reference proteome</keyword>
<keyword evidence="3 5" id="KW-0493">Microtubule</keyword>
<dbReference type="Gene3D" id="1.20.120.1900">
    <property type="entry name" value="Gamma-tubulin complex, C-terminal domain"/>
    <property type="match status" value="1"/>
</dbReference>
<comment type="caution">
    <text evidence="9">The sequence shown here is derived from an EMBL/GenBank/DDBJ whole genome shotgun (WGS) entry which is preliminary data.</text>
</comment>
<dbReference type="GO" id="GO:0000922">
    <property type="term" value="C:spindle pole"/>
    <property type="evidence" value="ECO:0007669"/>
    <property type="project" value="InterPro"/>
</dbReference>
<sequence length="999" mass="116712">MAFHRNHSDLVKLIRSITGFDETDENFQICLNFAESNLLYHSYTEVNSHAVKRKISSTHEKFLFQSDLDKAGAFKSVTSKLIDFFEKKDETKKKGGFRILSLILQLWNSCELDTDEKLSNSSLSENIETSRNFDWTSYLHEDDLKYDAFSDDSSEFSQSDQSSVNDFPSNEDSLEDLPDAPLRPPTRDDSGLGISPDSCSGTSQHFHAHLASHESLPSTSKRERNSLTFYPYWNSKFQKSYGSSPYNLVSMNFTKMLNDHMNSQNPFSLIEKKVVIHERNVIKEVLWMLCGVKSLFIAYWDGQKFEPNLQIHLTNLTSKTLYIVLREFCAYATKQTVLQDFFLKTLLDASQCCRTYKAYIESMQEFLQNVRNVVSSLDAQLRKGEEIFTFMNLQRKLKPIFLEIDFLYNIHIDVEFSIKEMQAPLHKASATLNILWKCLHYSSLQSSIEDTALVKIMLKIFLKTCRPYFAFLEELMILGTFRDPHEEFLIKREDKSPTDETFWESGYSLRTLPSHLEKDFFLKPFVQDILCAGKSAEILNTLYVSRKEESFRTEAVKGNLVSKFIHIVQRLMCKNTQNSASNINGNLDDMIEECEPKDPLLEQTVFDLNSNTAKFFYADLNPAYRRVSLKEQEHLYTEQYQCTQRILKELEPTRLKPLHLYIEKAVNTCMEIAYYPVCRRLIKTLKEDYHIVTHLNVMRKYFLMESGDLMFSFYSEIFQKIAANEKYLDVSFLYSALQNAISEDEKNSEKLCIFLNSHNSEINFAQQLTHLNALQLSYEVSWPVSIMLGPRVQTEYCQIFSFLLQIKGAKYLLDNLYCTNLYNKEPHKHSKLVTALQQTKLPRQQKVHGMYILRLKLMFFVNGFHNYIMTRILHSFGIEFMETLENSRTVDEMITAHAHYLKSLHERCLLDRRLSFIKEHIFQVLQLCHSFQQLWIKGVNHISLEDLQTLEDRFSKYSDFLLCCFNTPFRRGTQLYGVENLLTTMLSKTHSFHVFGTRD</sequence>
<dbReference type="GO" id="GO:0051321">
    <property type="term" value="P:meiotic cell cycle"/>
    <property type="evidence" value="ECO:0007669"/>
    <property type="project" value="TreeGrafter"/>
</dbReference>
<evidence type="ECO:0000256" key="4">
    <source>
        <dbReference type="ARBA" id="ARBA00023212"/>
    </source>
</evidence>
<dbReference type="Pfam" id="PF17681">
    <property type="entry name" value="GCP_N_terminal"/>
    <property type="match status" value="1"/>
</dbReference>
<feature type="domain" description="Gamma tubulin complex component C-terminal" evidence="7">
    <location>
        <begin position="693"/>
        <end position="959"/>
    </location>
</feature>
<dbReference type="InterPro" id="IPR040457">
    <property type="entry name" value="GCP_C"/>
</dbReference>
<name>A0A8X6HDP8_TRICU</name>
<evidence type="ECO:0000256" key="5">
    <source>
        <dbReference type="RuleBase" id="RU363050"/>
    </source>
</evidence>
<evidence type="ECO:0000256" key="6">
    <source>
        <dbReference type="SAM" id="MobiDB-lite"/>
    </source>
</evidence>
<dbReference type="InterPro" id="IPR059169">
    <property type="entry name" value="GCP5_N_ext"/>
</dbReference>
<dbReference type="GO" id="GO:0043015">
    <property type="term" value="F:gamma-tubulin binding"/>
    <property type="evidence" value="ECO:0007669"/>
    <property type="project" value="InterPro"/>
</dbReference>
<dbReference type="InterPro" id="IPR041470">
    <property type="entry name" value="GCP_N"/>
</dbReference>
<dbReference type="GO" id="GO:0031122">
    <property type="term" value="P:cytoplasmic microtubule organization"/>
    <property type="evidence" value="ECO:0007669"/>
    <property type="project" value="TreeGrafter"/>
</dbReference>
<dbReference type="Pfam" id="PF04130">
    <property type="entry name" value="GCP_C_terminal"/>
    <property type="match status" value="1"/>
</dbReference>
<dbReference type="EMBL" id="BMAO01018177">
    <property type="protein sequence ID" value="GFR21689.1"/>
    <property type="molecule type" value="Genomic_DNA"/>
</dbReference>
<keyword evidence="2 5" id="KW-0963">Cytoplasm</keyword>
<evidence type="ECO:0000256" key="3">
    <source>
        <dbReference type="ARBA" id="ARBA00022701"/>
    </source>
</evidence>
<dbReference type="Proteomes" id="UP000887116">
    <property type="component" value="Unassembled WGS sequence"/>
</dbReference>